<dbReference type="AlphaFoldDB" id="A0A2K2DVU9"/>
<evidence type="ECO:0000313" key="2">
    <source>
        <dbReference type="EnsemblPlants" id="PNT78408"/>
    </source>
</evidence>
<gene>
    <name evidence="1" type="ORF">BRADI_1g78801v3</name>
</gene>
<proteinExistence type="predicted"/>
<dbReference type="EMBL" id="CM000880">
    <property type="protein sequence ID" value="PNT78408.1"/>
    <property type="molecule type" value="Genomic_DNA"/>
</dbReference>
<dbReference type="Gramene" id="PNT78408">
    <property type="protein sequence ID" value="PNT78408"/>
    <property type="gene ID" value="BRADI_1g78801v3"/>
</dbReference>
<dbReference type="InParanoid" id="A0A2K2DVU9"/>
<name>A0A2K2DVU9_BRADI</name>
<organism evidence="1">
    <name type="scientific">Brachypodium distachyon</name>
    <name type="common">Purple false brome</name>
    <name type="synonym">Trachynia distachya</name>
    <dbReference type="NCBI Taxonomy" id="15368"/>
    <lineage>
        <taxon>Eukaryota</taxon>
        <taxon>Viridiplantae</taxon>
        <taxon>Streptophyta</taxon>
        <taxon>Embryophyta</taxon>
        <taxon>Tracheophyta</taxon>
        <taxon>Spermatophyta</taxon>
        <taxon>Magnoliopsida</taxon>
        <taxon>Liliopsida</taxon>
        <taxon>Poales</taxon>
        <taxon>Poaceae</taxon>
        <taxon>BOP clade</taxon>
        <taxon>Pooideae</taxon>
        <taxon>Stipodae</taxon>
        <taxon>Brachypodieae</taxon>
        <taxon>Brachypodium</taxon>
    </lineage>
</organism>
<accession>A0A2K2DVU9</accession>
<dbReference type="Proteomes" id="UP000008810">
    <property type="component" value="Chromosome 1"/>
</dbReference>
<sequence>MANWKASPCSGLMQAALSTTATGYHRQGQWSAAVGCKLTKLWCPPVSRGWVFVCSLSHISPLMMGVREHQQEWQPDGHGVWKFPSPWLDEYGG</sequence>
<reference evidence="1 2" key="1">
    <citation type="journal article" date="2010" name="Nature">
        <title>Genome sequencing and analysis of the model grass Brachypodium distachyon.</title>
        <authorList>
            <consortium name="International Brachypodium Initiative"/>
        </authorList>
    </citation>
    <scope>NUCLEOTIDE SEQUENCE [LARGE SCALE GENOMIC DNA]</scope>
    <source>
        <strain evidence="1 2">Bd21</strain>
    </source>
</reference>
<keyword evidence="3" id="KW-1185">Reference proteome</keyword>
<evidence type="ECO:0000313" key="3">
    <source>
        <dbReference type="Proteomes" id="UP000008810"/>
    </source>
</evidence>
<protein>
    <submittedName>
        <fullName evidence="1 2">Uncharacterized protein</fullName>
    </submittedName>
</protein>
<dbReference type="EnsemblPlants" id="PNT78408">
    <property type="protein sequence ID" value="PNT78408"/>
    <property type="gene ID" value="BRADI_1g78801v3"/>
</dbReference>
<evidence type="ECO:0000313" key="1">
    <source>
        <dbReference type="EMBL" id="PNT78408.1"/>
    </source>
</evidence>
<reference evidence="2" key="3">
    <citation type="submission" date="2018-08" db="UniProtKB">
        <authorList>
            <consortium name="EnsemblPlants"/>
        </authorList>
    </citation>
    <scope>IDENTIFICATION</scope>
    <source>
        <strain evidence="2">cv. Bd21</strain>
    </source>
</reference>
<reference evidence="1" key="2">
    <citation type="submission" date="2017-06" db="EMBL/GenBank/DDBJ databases">
        <title>WGS assembly of Brachypodium distachyon.</title>
        <authorList>
            <consortium name="The International Brachypodium Initiative"/>
            <person name="Lucas S."/>
            <person name="Harmon-Smith M."/>
            <person name="Lail K."/>
            <person name="Tice H."/>
            <person name="Grimwood J."/>
            <person name="Bruce D."/>
            <person name="Barry K."/>
            <person name="Shu S."/>
            <person name="Lindquist E."/>
            <person name="Wang M."/>
            <person name="Pitluck S."/>
            <person name="Vogel J.P."/>
            <person name="Garvin D.F."/>
            <person name="Mockler T.C."/>
            <person name="Schmutz J."/>
            <person name="Rokhsar D."/>
            <person name="Bevan M.W."/>
        </authorList>
    </citation>
    <scope>NUCLEOTIDE SEQUENCE</scope>
    <source>
        <strain evidence="1">Bd21</strain>
    </source>
</reference>